<gene>
    <name evidence="1" type="ORF">NDK43_25475</name>
</gene>
<sequence length="195" mass="22872">MKELKEWIDEKTGIDVFYGTQFLQSLSAEKMANHLRTNPLLPYGLVVSQHQWQKINQQVLSGRMFKSPVPIFMREEMNSENHKPSFVIINGTEKELLSDKNQFTNWKIKIAKQTEEKKDTLIEIEKTETSLRRILKEIDRFISSKLASDLEKTFNQEQSALLSKKTKLQEITTQEEKEKELQLQLKSSGKRQSER</sequence>
<evidence type="ECO:0000313" key="1">
    <source>
        <dbReference type="EMBL" id="MCM2535075.1"/>
    </source>
</evidence>
<organism evidence="1 2">
    <name type="scientific">Neobacillus pocheonensis</name>
    <dbReference type="NCBI Taxonomy" id="363869"/>
    <lineage>
        <taxon>Bacteria</taxon>
        <taxon>Bacillati</taxon>
        <taxon>Bacillota</taxon>
        <taxon>Bacilli</taxon>
        <taxon>Bacillales</taxon>
        <taxon>Bacillaceae</taxon>
        <taxon>Neobacillus</taxon>
    </lineage>
</organism>
<keyword evidence="2" id="KW-1185">Reference proteome</keyword>
<name>A0ABT0WHI3_9BACI</name>
<accession>A0ABT0WHI3</accession>
<dbReference type="Proteomes" id="UP001523262">
    <property type="component" value="Unassembled WGS sequence"/>
</dbReference>
<dbReference type="EMBL" id="JAMQCR010000002">
    <property type="protein sequence ID" value="MCM2535075.1"/>
    <property type="molecule type" value="Genomic_DNA"/>
</dbReference>
<comment type="caution">
    <text evidence="1">The sequence shown here is derived from an EMBL/GenBank/DDBJ whole genome shotgun (WGS) entry which is preliminary data.</text>
</comment>
<proteinExistence type="predicted"/>
<reference evidence="1 2" key="1">
    <citation type="submission" date="2022-06" db="EMBL/GenBank/DDBJ databases">
        <authorList>
            <person name="Jeon C.O."/>
        </authorList>
    </citation>
    <scope>NUCLEOTIDE SEQUENCE [LARGE SCALE GENOMIC DNA]</scope>
    <source>
        <strain evidence="1 2">KCTC 13943</strain>
    </source>
</reference>
<protein>
    <submittedName>
        <fullName evidence="1">Uncharacterized protein</fullName>
    </submittedName>
</protein>
<evidence type="ECO:0000313" key="2">
    <source>
        <dbReference type="Proteomes" id="UP001523262"/>
    </source>
</evidence>